<keyword evidence="2" id="KW-0229">DNA integration</keyword>
<dbReference type="EMBL" id="CP014578">
    <property type="protein sequence ID" value="ANB71783.1"/>
    <property type="molecule type" value="Genomic_DNA"/>
</dbReference>
<reference evidence="7 8" key="1">
    <citation type="journal article" date="2016" name="Gene">
        <title>PacBio SMRT assembly of a complex multi-replicon genome reveals chlorocatechol degradative operon in a region of genome plasticity.</title>
        <authorList>
            <person name="Ricker N."/>
            <person name="Shen S.Y."/>
            <person name="Goordial J."/>
            <person name="Jin S."/>
            <person name="Fulthorpe R.R."/>
        </authorList>
    </citation>
    <scope>NUCLEOTIDE SEQUENCE [LARGE SCALE GENOMIC DNA]</scope>
    <source>
        <strain evidence="7 8">OLGA172</strain>
    </source>
</reference>
<feature type="domain" description="Tyr recombinase" evidence="5">
    <location>
        <begin position="99"/>
        <end position="304"/>
    </location>
</feature>
<name>A0A160FTM5_9BURK</name>
<dbReference type="GO" id="GO:0003677">
    <property type="term" value="F:DNA binding"/>
    <property type="evidence" value="ECO:0007669"/>
    <property type="project" value="UniProtKB-KW"/>
</dbReference>
<protein>
    <submittedName>
        <fullName evidence="7">Integrase</fullName>
    </submittedName>
</protein>
<dbReference type="InterPro" id="IPR050090">
    <property type="entry name" value="Tyrosine_recombinase_XerCD"/>
</dbReference>
<dbReference type="GO" id="GO:0006310">
    <property type="term" value="P:DNA recombination"/>
    <property type="evidence" value="ECO:0007669"/>
    <property type="project" value="UniProtKB-KW"/>
</dbReference>
<evidence type="ECO:0000259" key="5">
    <source>
        <dbReference type="PROSITE" id="PS51898"/>
    </source>
</evidence>
<dbReference type="Gene3D" id="1.10.443.10">
    <property type="entry name" value="Intergrase catalytic core"/>
    <property type="match status" value="1"/>
</dbReference>
<dbReference type="RefSeq" id="WP_063495243.1">
    <property type="nucleotide sequence ID" value="NZ_CP014578.1"/>
</dbReference>
<dbReference type="KEGG" id="buz:AYM40_29235"/>
<evidence type="ECO:0000313" key="8">
    <source>
        <dbReference type="Proteomes" id="UP000076852"/>
    </source>
</evidence>
<evidence type="ECO:0000256" key="1">
    <source>
        <dbReference type="ARBA" id="ARBA00008857"/>
    </source>
</evidence>
<dbReference type="InterPro" id="IPR002104">
    <property type="entry name" value="Integrase_catalytic"/>
</dbReference>
<dbReference type="Proteomes" id="UP000076852">
    <property type="component" value="Chromosome 1"/>
</dbReference>
<dbReference type="Pfam" id="PF00589">
    <property type="entry name" value="Phage_integrase"/>
    <property type="match status" value="1"/>
</dbReference>
<organism evidence="7 8">
    <name type="scientific">Paraburkholderia phytofirmans OLGA172</name>
    <dbReference type="NCBI Taxonomy" id="1417228"/>
    <lineage>
        <taxon>Bacteria</taxon>
        <taxon>Pseudomonadati</taxon>
        <taxon>Pseudomonadota</taxon>
        <taxon>Betaproteobacteria</taxon>
        <taxon>Burkholderiales</taxon>
        <taxon>Burkholderiaceae</taxon>
        <taxon>Paraburkholderia</taxon>
    </lineage>
</organism>
<evidence type="ECO:0000313" key="7">
    <source>
        <dbReference type="EMBL" id="ANB76332.1"/>
    </source>
</evidence>
<gene>
    <name evidence="6" type="ORF">AYM40_04895</name>
    <name evidence="7" type="ORF">AYM40_29235</name>
</gene>
<dbReference type="SUPFAM" id="SSF56349">
    <property type="entry name" value="DNA breaking-rejoining enzymes"/>
    <property type="match status" value="1"/>
</dbReference>
<sequence length="315" mass="35274">MTAIRDSLARYVAVRRALGAKFYEPALALGHFVDLLEHEGAEFITTDLALRWATTPVLVERATWGRRLSQVRGFAKWMNAIDSRNEIPPAGLLSARRRRNPPHIYTEQEITLLMTHAARLRSRTGLRALAYTTLIGLLAATGLRPGEALSLDRCDVDLVNGILSVRESKFGKSRFVPVEESTREALERYAQSRDQLCPLRVSEAFLVGERGIRLNASAVRNMFVRMSRAVGLRPATKDGRAGYGPRLQDFRHSFATGRLVAWYRAGLDVSRELPKLAAYLGHVNVGLTYWYIEAVPELLELAAGYLSRNCPGEWP</sequence>
<dbReference type="PROSITE" id="PS51898">
    <property type="entry name" value="TYR_RECOMBINASE"/>
    <property type="match status" value="1"/>
</dbReference>
<dbReference type="OrthoDB" id="662444at2"/>
<dbReference type="PANTHER" id="PTHR30349">
    <property type="entry name" value="PHAGE INTEGRASE-RELATED"/>
    <property type="match status" value="1"/>
</dbReference>
<accession>A0A160FTM5</accession>
<comment type="similarity">
    <text evidence="1">Belongs to the 'phage' integrase family.</text>
</comment>
<evidence type="ECO:0000256" key="4">
    <source>
        <dbReference type="ARBA" id="ARBA00023172"/>
    </source>
</evidence>
<keyword evidence="8" id="KW-1185">Reference proteome</keyword>
<evidence type="ECO:0000256" key="3">
    <source>
        <dbReference type="ARBA" id="ARBA00023125"/>
    </source>
</evidence>
<dbReference type="STRING" id="1804984.AYM40_04895"/>
<dbReference type="GO" id="GO:0015074">
    <property type="term" value="P:DNA integration"/>
    <property type="evidence" value="ECO:0007669"/>
    <property type="project" value="UniProtKB-KW"/>
</dbReference>
<dbReference type="InterPro" id="IPR013762">
    <property type="entry name" value="Integrase-like_cat_sf"/>
</dbReference>
<dbReference type="Proteomes" id="UP000076852">
    <property type="component" value="Chromosome 2"/>
</dbReference>
<dbReference type="AlphaFoldDB" id="A0A160FTM5"/>
<dbReference type="KEGG" id="buz:AYM40_04895"/>
<dbReference type="PANTHER" id="PTHR30349:SF41">
    <property type="entry name" value="INTEGRASE_RECOMBINASE PROTEIN MJ0367-RELATED"/>
    <property type="match status" value="1"/>
</dbReference>
<keyword evidence="4" id="KW-0233">DNA recombination</keyword>
<proteinExistence type="inferred from homology"/>
<dbReference type="EMBL" id="CP014579">
    <property type="protein sequence ID" value="ANB76332.1"/>
    <property type="molecule type" value="Genomic_DNA"/>
</dbReference>
<dbReference type="InterPro" id="IPR011010">
    <property type="entry name" value="DNA_brk_join_enz"/>
</dbReference>
<evidence type="ECO:0000313" key="6">
    <source>
        <dbReference type="EMBL" id="ANB71783.1"/>
    </source>
</evidence>
<dbReference type="CDD" id="cd00797">
    <property type="entry name" value="INT_RitB_C_like"/>
    <property type="match status" value="1"/>
</dbReference>
<evidence type="ECO:0000256" key="2">
    <source>
        <dbReference type="ARBA" id="ARBA00022908"/>
    </source>
</evidence>
<keyword evidence="3" id="KW-0238">DNA-binding</keyword>